<evidence type="ECO:0000313" key="5">
    <source>
        <dbReference type="EMBL" id="OLF18586.1"/>
    </source>
</evidence>
<evidence type="ECO:0000259" key="4">
    <source>
        <dbReference type="PROSITE" id="PS50949"/>
    </source>
</evidence>
<name>A0A1Q8CW59_9PSEU</name>
<dbReference type="InterPro" id="IPR000524">
    <property type="entry name" value="Tscrpt_reg_HTH_GntR"/>
</dbReference>
<keyword evidence="3" id="KW-0804">Transcription</keyword>
<dbReference type="SMART" id="SM00345">
    <property type="entry name" value="HTH_GNTR"/>
    <property type="match status" value="1"/>
</dbReference>
<dbReference type="STRING" id="1912961.BU204_05850"/>
<dbReference type="PANTHER" id="PTHR38445:SF9">
    <property type="entry name" value="HTH-TYPE TRANSCRIPTIONAL REPRESSOR YTRA"/>
    <property type="match status" value="1"/>
</dbReference>
<reference evidence="5 6" key="1">
    <citation type="submission" date="2016-12" db="EMBL/GenBank/DDBJ databases">
        <title>The draft genome sequence of Actinophytocola sp. 11-183.</title>
        <authorList>
            <person name="Wang W."/>
            <person name="Yuan L."/>
        </authorList>
    </citation>
    <scope>NUCLEOTIDE SEQUENCE [LARGE SCALE GENOMIC DNA]</scope>
    <source>
        <strain evidence="5 6">11-183</strain>
    </source>
</reference>
<dbReference type="InterPro" id="IPR036390">
    <property type="entry name" value="WH_DNA-bd_sf"/>
</dbReference>
<dbReference type="Gene3D" id="1.10.10.10">
    <property type="entry name" value="Winged helix-like DNA-binding domain superfamily/Winged helix DNA-binding domain"/>
    <property type="match status" value="1"/>
</dbReference>
<proteinExistence type="predicted"/>
<dbReference type="AlphaFoldDB" id="A0A1Q8CW59"/>
<sequence length="131" mass="13406">MNVAPRITVDPDSGLAAWRQVHDQLRWLVGAGRLPVGARLPTVRQLARDLGLAPGTVARAYRELESVGVLRTAGRNGTEVAAAPPGPRLQPLGSAAAAYAAAARAAGADLQHAIAAVVAAFEGADGTANER</sequence>
<dbReference type="GO" id="GO:0003677">
    <property type="term" value="F:DNA binding"/>
    <property type="evidence" value="ECO:0007669"/>
    <property type="project" value="UniProtKB-KW"/>
</dbReference>
<dbReference type="PROSITE" id="PS50949">
    <property type="entry name" value="HTH_GNTR"/>
    <property type="match status" value="1"/>
</dbReference>
<evidence type="ECO:0000256" key="1">
    <source>
        <dbReference type="ARBA" id="ARBA00023015"/>
    </source>
</evidence>
<keyword evidence="1" id="KW-0805">Transcription regulation</keyword>
<accession>A0A1Q8CW59</accession>
<dbReference type="SUPFAM" id="SSF46785">
    <property type="entry name" value="Winged helix' DNA-binding domain"/>
    <property type="match status" value="1"/>
</dbReference>
<evidence type="ECO:0000256" key="2">
    <source>
        <dbReference type="ARBA" id="ARBA00023125"/>
    </source>
</evidence>
<keyword evidence="2" id="KW-0238">DNA-binding</keyword>
<dbReference type="RefSeq" id="WP_075124615.1">
    <property type="nucleotide sequence ID" value="NZ_MSIE01000007.1"/>
</dbReference>
<dbReference type="Proteomes" id="UP000185596">
    <property type="component" value="Unassembled WGS sequence"/>
</dbReference>
<feature type="domain" description="HTH gntR-type" evidence="4">
    <location>
        <begin position="15"/>
        <end position="83"/>
    </location>
</feature>
<comment type="caution">
    <text evidence="5">The sequence shown here is derived from an EMBL/GenBank/DDBJ whole genome shotgun (WGS) entry which is preliminary data.</text>
</comment>
<dbReference type="GO" id="GO:0003700">
    <property type="term" value="F:DNA-binding transcription factor activity"/>
    <property type="evidence" value="ECO:0007669"/>
    <property type="project" value="InterPro"/>
</dbReference>
<evidence type="ECO:0000313" key="6">
    <source>
        <dbReference type="Proteomes" id="UP000185596"/>
    </source>
</evidence>
<organism evidence="5 6">
    <name type="scientific">Actinophytocola xanthii</name>
    <dbReference type="NCBI Taxonomy" id="1912961"/>
    <lineage>
        <taxon>Bacteria</taxon>
        <taxon>Bacillati</taxon>
        <taxon>Actinomycetota</taxon>
        <taxon>Actinomycetes</taxon>
        <taxon>Pseudonocardiales</taxon>
        <taxon>Pseudonocardiaceae</taxon>
    </lineage>
</organism>
<dbReference type="InterPro" id="IPR036388">
    <property type="entry name" value="WH-like_DNA-bd_sf"/>
</dbReference>
<keyword evidence="6" id="KW-1185">Reference proteome</keyword>
<dbReference type="CDD" id="cd07377">
    <property type="entry name" value="WHTH_GntR"/>
    <property type="match status" value="1"/>
</dbReference>
<gene>
    <name evidence="5" type="ORF">BU204_05850</name>
</gene>
<dbReference type="EMBL" id="MSIE01000007">
    <property type="protein sequence ID" value="OLF18586.1"/>
    <property type="molecule type" value="Genomic_DNA"/>
</dbReference>
<dbReference type="PANTHER" id="PTHR38445">
    <property type="entry name" value="HTH-TYPE TRANSCRIPTIONAL REPRESSOR YTRA"/>
    <property type="match status" value="1"/>
</dbReference>
<evidence type="ECO:0000256" key="3">
    <source>
        <dbReference type="ARBA" id="ARBA00023163"/>
    </source>
</evidence>
<dbReference type="Pfam" id="PF00392">
    <property type="entry name" value="GntR"/>
    <property type="match status" value="1"/>
</dbReference>
<protein>
    <recommendedName>
        <fullName evidence="4">HTH gntR-type domain-containing protein</fullName>
    </recommendedName>
</protein>